<proteinExistence type="predicted"/>
<keyword evidence="2" id="KW-1185">Reference proteome</keyword>
<dbReference type="EMBL" id="JANPWB010000001">
    <property type="protein sequence ID" value="KAJ1212739.1"/>
    <property type="molecule type" value="Genomic_DNA"/>
</dbReference>
<name>A0AAV7WL87_PLEWA</name>
<evidence type="ECO:0000313" key="1">
    <source>
        <dbReference type="EMBL" id="KAJ1212739.1"/>
    </source>
</evidence>
<dbReference type="Proteomes" id="UP001066276">
    <property type="component" value="Chromosome 1_1"/>
</dbReference>
<accession>A0AAV7WL87</accession>
<reference evidence="1" key="1">
    <citation type="journal article" date="2022" name="bioRxiv">
        <title>Sequencing and chromosome-scale assembly of the giantPleurodeles waltlgenome.</title>
        <authorList>
            <person name="Brown T."/>
            <person name="Elewa A."/>
            <person name="Iarovenko S."/>
            <person name="Subramanian E."/>
            <person name="Araus A.J."/>
            <person name="Petzold A."/>
            <person name="Susuki M."/>
            <person name="Suzuki K.-i.T."/>
            <person name="Hayashi T."/>
            <person name="Toyoda A."/>
            <person name="Oliveira C."/>
            <person name="Osipova E."/>
            <person name="Leigh N.D."/>
            <person name="Simon A."/>
            <person name="Yun M.H."/>
        </authorList>
    </citation>
    <scope>NUCLEOTIDE SEQUENCE</scope>
    <source>
        <strain evidence="1">20211129_DDA</strain>
        <tissue evidence="1">Liver</tissue>
    </source>
</reference>
<protein>
    <submittedName>
        <fullName evidence="1">Uncharacterized protein</fullName>
    </submittedName>
</protein>
<evidence type="ECO:0000313" key="2">
    <source>
        <dbReference type="Proteomes" id="UP001066276"/>
    </source>
</evidence>
<organism evidence="1 2">
    <name type="scientific">Pleurodeles waltl</name>
    <name type="common">Iberian ribbed newt</name>
    <dbReference type="NCBI Taxonomy" id="8319"/>
    <lineage>
        <taxon>Eukaryota</taxon>
        <taxon>Metazoa</taxon>
        <taxon>Chordata</taxon>
        <taxon>Craniata</taxon>
        <taxon>Vertebrata</taxon>
        <taxon>Euteleostomi</taxon>
        <taxon>Amphibia</taxon>
        <taxon>Batrachia</taxon>
        <taxon>Caudata</taxon>
        <taxon>Salamandroidea</taxon>
        <taxon>Salamandridae</taxon>
        <taxon>Pleurodelinae</taxon>
        <taxon>Pleurodeles</taxon>
    </lineage>
</organism>
<dbReference type="AlphaFoldDB" id="A0AAV7WL87"/>
<comment type="caution">
    <text evidence="1">The sequence shown here is derived from an EMBL/GenBank/DDBJ whole genome shotgun (WGS) entry which is preliminary data.</text>
</comment>
<sequence>MLRTQRRSIPRGLQVNTPTTIGAEAVATRCPPRPPYLSGNRGLESTRVEARGPLRLPFPLQARKCGHGCSEARLVQLQRPCQASERRRAKHPNLQMGEAVILKDRHPSLKFRTPFEPDVWRVEKVKGTLMTAVRWGRRVTRNVLWFRKVVPGEGIADAGSVDE</sequence>
<gene>
    <name evidence="1" type="ORF">NDU88_000387</name>
</gene>